<keyword evidence="4" id="KW-0206">Cytoskeleton</keyword>
<dbReference type="Proteomes" id="UP000028837">
    <property type="component" value="Unassembled WGS sequence"/>
</dbReference>
<dbReference type="SMR" id="A0A086JN34"/>
<feature type="region of interest" description="Disordered" evidence="7">
    <location>
        <begin position="1087"/>
        <end position="1135"/>
    </location>
</feature>
<dbReference type="Pfam" id="PF16531">
    <property type="entry name" value="SAS-6_N"/>
    <property type="match status" value="1"/>
</dbReference>
<name>A0A086JN34_TOXGO</name>
<evidence type="ECO:0000256" key="1">
    <source>
        <dbReference type="ARBA" id="ARBA00004300"/>
    </source>
</evidence>
<dbReference type="InterPro" id="IPR032396">
    <property type="entry name" value="SAS-6_N"/>
</dbReference>
<keyword evidence="5" id="KW-0131">Cell cycle</keyword>
<protein>
    <recommendedName>
        <fullName evidence="8">Spindle assembly abnormal protein 6 N-terminal domain-containing protein</fullName>
    </recommendedName>
</protein>
<dbReference type="PANTHER" id="PTHR44281">
    <property type="entry name" value="SPINDLE ASSEMBLY ABNORMAL PROTEIN 6 HOMOLOG"/>
    <property type="match status" value="1"/>
</dbReference>
<gene>
    <name evidence="9" type="ORF">TGDOM2_306430</name>
</gene>
<feature type="coiled-coil region" evidence="6">
    <location>
        <begin position="797"/>
        <end position="838"/>
    </location>
</feature>
<feature type="region of interest" description="Disordered" evidence="7">
    <location>
        <begin position="950"/>
        <end position="1037"/>
    </location>
</feature>
<dbReference type="PANTHER" id="PTHR44281:SF2">
    <property type="entry name" value="SPINDLE ASSEMBLY ABNORMAL PROTEIN 6 HOMOLOG"/>
    <property type="match status" value="1"/>
</dbReference>
<evidence type="ECO:0000259" key="8">
    <source>
        <dbReference type="Pfam" id="PF16531"/>
    </source>
</evidence>
<dbReference type="OrthoDB" id="333748at2759"/>
<sequence>MHSPTLSVTAEHRVAAGDLSAVDQCHAEPSACSRCSPPTLSAVHPSPPAFPHLLQAPLAARRGSGAAAVKASAGHAPASLRDAHDAEETPESRAREAGSRRDEERGQPETAGPATELLSSLLKKRSFFARAQPSNALGCGAAPAAAGVGAPESEASCHCVELREKQDGTEEAGRRAFASGSPLRLPSFPSASRVCGERGEEPAAALGAEQRPGSAGRKLDAGFAASVCGASAPFLRFLESAHSSGDDTLAPCACATRATPRSSRLSVEQLPNMERPAACPPCETSPCAFRPAPSAACSHCHCSVKRETCAESRSQENREDSSAGRLPVSCSHSSSSLLPLVTQIEGSPTWETKKNFRGQLASPFLSFSACPGGPPHAGILALPKEASRPVWLAGGVSPLLARGESGAGRVDGLREEILFFQELPVKVKSGADREAFVCPLTVKLAVSGGAHGTGFQQVLRVELTDRQNLFVHYSAEVGETDFARMRSEQRLLIDFQAFPGKFVDLLEECAFSYASAQGGDTGPPQRLAAVFNCPGFCGSRAPAAPAETHAGNAEFSSFLPSLECCSSGKMSAVSTAGEDAWLSLVEMNLFKELTHLSLRVRKSSDETLKLHLAQQLATFQIFSAKKMEANSALEKQCMQLQEQLASISHLFDASQAEIARFVEETKEKQQETLEKTLAAHAAEAEEVVKRLGEEQREAEERHAAEREELKRKVEKAEQELLLTTGRNRTLEEELRQLQSLYEEVRSQVGEAVGRCGEVEGREKQEREGRCLLEQRTEELRAEVAKLRERDVSHSAVLREREALLAELQAQKAALQETVTQQKAREVRLEEELNTAIQEIHRGNDIIAKLQQHIRTFKMKRKARSADRQALEKDVAALTLKSASLQQQLEQKHAEEQQKMEQVGALSHRCEQLSLEIEQLQEELAAAKDVNLRLNKELTTRQLETYMRRYGTGRGSAASPGTWDSSAPSGLPASSFPSSFPSGEKERPSSAATASTTFSACGVSPTPASASLTQGMDAKSRGEAEAERQGEREFSRPLFSAAAQSTLAALAGIDRRSDSHACEVLSQGRAREDTVEQLRTGALHNGLHAQAAGSGMDKRDEVDGRRETSNSRRCFSSGGQGDSLAPFPAESEGPTFADRLRAASSAARQPR</sequence>
<proteinExistence type="predicted"/>
<feature type="compositionally biased region" description="Low complexity" evidence="7">
    <location>
        <begin position="964"/>
        <end position="981"/>
    </location>
</feature>
<dbReference type="EMBL" id="AHZU02001324">
    <property type="protein sequence ID" value="KFG33552.1"/>
    <property type="molecule type" value="Genomic_DNA"/>
</dbReference>
<evidence type="ECO:0000256" key="2">
    <source>
        <dbReference type="ARBA" id="ARBA00022490"/>
    </source>
</evidence>
<feature type="region of interest" description="Disordered" evidence="7">
    <location>
        <begin position="65"/>
        <end position="114"/>
    </location>
</feature>
<dbReference type="InterPro" id="IPR038558">
    <property type="entry name" value="SAS-6_N_sf"/>
</dbReference>
<comment type="subcellular location">
    <subcellularLocation>
        <location evidence="1">Cytoplasm</location>
        <location evidence="1">Cytoskeleton</location>
        <location evidence="1">Microtubule organizing center</location>
        <location evidence="1">Centrosome</location>
    </subcellularLocation>
</comment>
<feature type="coiled-coil region" evidence="6">
    <location>
        <begin position="867"/>
        <end position="936"/>
    </location>
</feature>
<feature type="compositionally biased region" description="Basic and acidic residues" evidence="7">
    <location>
        <begin position="1095"/>
        <end position="1109"/>
    </location>
</feature>
<dbReference type="VEuPathDB" id="ToxoDB:TGDOM2_306430"/>
<feature type="compositionally biased region" description="Basic and acidic residues" evidence="7">
    <location>
        <begin position="1017"/>
        <end position="1034"/>
    </location>
</feature>
<dbReference type="CDD" id="cd10142">
    <property type="entry name" value="HD_SAS6_N"/>
    <property type="match status" value="1"/>
</dbReference>
<comment type="caution">
    <text evidence="9">The sequence shown here is derived from an EMBL/GenBank/DDBJ whole genome shotgun (WGS) entry which is preliminary data.</text>
</comment>
<evidence type="ECO:0000256" key="3">
    <source>
        <dbReference type="ARBA" id="ARBA00023054"/>
    </source>
</evidence>
<evidence type="ECO:0000313" key="9">
    <source>
        <dbReference type="EMBL" id="KFG33552.1"/>
    </source>
</evidence>
<feature type="domain" description="Spindle assembly abnormal protein 6 N-terminal" evidence="8">
    <location>
        <begin position="418"/>
        <end position="515"/>
    </location>
</feature>
<keyword evidence="3 6" id="KW-0175">Coiled coil</keyword>
<evidence type="ECO:0000313" key="10">
    <source>
        <dbReference type="Proteomes" id="UP000028837"/>
    </source>
</evidence>
<accession>A0A086JN34</accession>
<feature type="compositionally biased region" description="Basic and acidic residues" evidence="7">
    <location>
        <begin position="81"/>
        <end position="107"/>
    </location>
</feature>
<keyword evidence="2" id="KW-0963">Cytoplasm</keyword>
<feature type="compositionally biased region" description="Low complexity" evidence="7">
    <location>
        <begin position="988"/>
        <end position="999"/>
    </location>
</feature>
<feature type="compositionally biased region" description="Low complexity" evidence="7">
    <location>
        <begin position="65"/>
        <end position="79"/>
    </location>
</feature>
<dbReference type="AlphaFoldDB" id="A0A086JN34"/>
<dbReference type="GO" id="GO:0005813">
    <property type="term" value="C:centrosome"/>
    <property type="evidence" value="ECO:0007669"/>
    <property type="project" value="UniProtKB-SubCell"/>
</dbReference>
<feature type="coiled-coil region" evidence="6">
    <location>
        <begin position="681"/>
        <end position="747"/>
    </location>
</feature>
<evidence type="ECO:0000256" key="6">
    <source>
        <dbReference type="SAM" id="Coils"/>
    </source>
</evidence>
<feature type="coiled-coil region" evidence="6">
    <location>
        <begin position="623"/>
        <end position="650"/>
    </location>
</feature>
<organism evidence="9 10">
    <name type="scientific">Toxoplasma gondii GAB2-2007-GAL-DOM2</name>
    <dbReference type="NCBI Taxonomy" id="1130820"/>
    <lineage>
        <taxon>Eukaryota</taxon>
        <taxon>Sar</taxon>
        <taxon>Alveolata</taxon>
        <taxon>Apicomplexa</taxon>
        <taxon>Conoidasida</taxon>
        <taxon>Coccidia</taxon>
        <taxon>Eucoccidiorida</taxon>
        <taxon>Eimeriorina</taxon>
        <taxon>Sarcocystidae</taxon>
        <taxon>Toxoplasma</taxon>
    </lineage>
</organism>
<evidence type="ECO:0000256" key="4">
    <source>
        <dbReference type="ARBA" id="ARBA00023212"/>
    </source>
</evidence>
<evidence type="ECO:0000256" key="5">
    <source>
        <dbReference type="ARBA" id="ARBA00023306"/>
    </source>
</evidence>
<evidence type="ECO:0000256" key="7">
    <source>
        <dbReference type="SAM" id="MobiDB-lite"/>
    </source>
</evidence>
<dbReference type="Gene3D" id="2.170.210.20">
    <property type="entry name" value="Spindle assembly abnormal protein 6, N-terminal domain"/>
    <property type="match status" value="1"/>
</dbReference>
<reference evidence="9 10" key="1">
    <citation type="submission" date="2014-02" db="EMBL/GenBank/DDBJ databases">
        <authorList>
            <person name="Sibley D."/>
            <person name="Venepally P."/>
            <person name="Karamycheva S."/>
            <person name="Hadjithomas M."/>
            <person name="Khan A."/>
            <person name="Brunk B."/>
            <person name="Roos D."/>
            <person name="Caler E."/>
            <person name="Lorenzi H."/>
        </authorList>
    </citation>
    <scope>NUCLEOTIDE SEQUENCE [LARGE SCALE GENOMIC DNA]</scope>
    <source>
        <strain evidence="9 10">GAB2-2007-GAL-DOM2</strain>
    </source>
</reference>